<dbReference type="EMBL" id="AGNK02005570">
    <property type="status" value="NOT_ANNOTATED_CDS"/>
    <property type="molecule type" value="Genomic_DNA"/>
</dbReference>
<proteinExistence type="predicted"/>
<organism evidence="1 2">
    <name type="scientific">Setaria italica</name>
    <name type="common">Foxtail millet</name>
    <name type="synonym">Panicum italicum</name>
    <dbReference type="NCBI Taxonomy" id="4555"/>
    <lineage>
        <taxon>Eukaryota</taxon>
        <taxon>Viridiplantae</taxon>
        <taxon>Streptophyta</taxon>
        <taxon>Embryophyta</taxon>
        <taxon>Tracheophyta</taxon>
        <taxon>Spermatophyta</taxon>
        <taxon>Magnoliopsida</taxon>
        <taxon>Liliopsida</taxon>
        <taxon>Poales</taxon>
        <taxon>Poaceae</taxon>
        <taxon>PACMAD clade</taxon>
        <taxon>Panicoideae</taxon>
        <taxon>Panicodae</taxon>
        <taxon>Paniceae</taxon>
        <taxon>Cenchrinae</taxon>
        <taxon>Setaria</taxon>
    </lineage>
</organism>
<keyword evidence="2" id="KW-1185">Reference proteome</keyword>
<reference evidence="2" key="1">
    <citation type="journal article" date="2012" name="Nat. Biotechnol.">
        <title>Reference genome sequence of the model plant Setaria.</title>
        <authorList>
            <person name="Bennetzen J.L."/>
            <person name="Schmutz J."/>
            <person name="Wang H."/>
            <person name="Percifield R."/>
            <person name="Hawkins J."/>
            <person name="Pontaroli A.C."/>
            <person name="Estep M."/>
            <person name="Feng L."/>
            <person name="Vaughn J.N."/>
            <person name="Grimwood J."/>
            <person name="Jenkins J."/>
            <person name="Barry K."/>
            <person name="Lindquist E."/>
            <person name="Hellsten U."/>
            <person name="Deshpande S."/>
            <person name="Wang X."/>
            <person name="Wu X."/>
            <person name="Mitros T."/>
            <person name="Triplett J."/>
            <person name="Yang X."/>
            <person name="Ye C.Y."/>
            <person name="Mauro-Herrera M."/>
            <person name="Wang L."/>
            <person name="Li P."/>
            <person name="Sharma M."/>
            <person name="Sharma R."/>
            <person name="Ronald P.C."/>
            <person name="Panaud O."/>
            <person name="Kellogg E.A."/>
            <person name="Brutnell T.P."/>
            <person name="Doust A.N."/>
            <person name="Tuskan G.A."/>
            <person name="Rokhsar D."/>
            <person name="Devos K.M."/>
        </authorList>
    </citation>
    <scope>NUCLEOTIDE SEQUENCE [LARGE SCALE GENOMIC DNA]</scope>
    <source>
        <strain evidence="2">cv. Yugu1</strain>
    </source>
</reference>
<name>K4AI18_SETIT</name>
<reference evidence="1" key="2">
    <citation type="submission" date="2018-08" db="UniProtKB">
        <authorList>
            <consortium name="EnsemblPlants"/>
        </authorList>
    </citation>
    <scope>IDENTIFICATION</scope>
    <source>
        <strain evidence="1">Yugu1</strain>
    </source>
</reference>
<dbReference type="EnsemblPlants" id="KQK88762">
    <property type="protein sequence ID" value="KQK88762"/>
    <property type="gene ID" value="SETIT_038525mg"/>
</dbReference>
<dbReference type="HOGENOM" id="CLU_3280519_0_0_1"/>
<protein>
    <submittedName>
        <fullName evidence="1">Uncharacterized protein</fullName>
    </submittedName>
</protein>
<evidence type="ECO:0000313" key="1">
    <source>
        <dbReference type="EnsemblPlants" id="KQK88762"/>
    </source>
</evidence>
<sequence length="41" mass="5120">MIREIEKFKLIHRKKSERVTVQRTIMWLYPEDLLVLRLHIS</sequence>
<accession>K4AI18</accession>
<dbReference type="InParanoid" id="K4AI18"/>
<dbReference type="Proteomes" id="UP000004995">
    <property type="component" value="Unassembled WGS sequence"/>
</dbReference>
<dbReference type="Gramene" id="KQK88762">
    <property type="protein sequence ID" value="KQK88762"/>
    <property type="gene ID" value="SETIT_038525mg"/>
</dbReference>
<evidence type="ECO:0000313" key="2">
    <source>
        <dbReference type="Proteomes" id="UP000004995"/>
    </source>
</evidence>
<dbReference type="AlphaFoldDB" id="K4AI18"/>